<evidence type="ECO:0000313" key="2">
    <source>
        <dbReference type="EMBL" id="MBU4693651.1"/>
    </source>
</evidence>
<evidence type="ECO:0000313" key="3">
    <source>
        <dbReference type="Proteomes" id="UP000812267"/>
    </source>
</evidence>
<name>A0ABS6DRV7_9MOLU</name>
<evidence type="ECO:0000256" key="1">
    <source>
        <dbReference type="SAM" id="Phobius"/>
    </source>
</evidence>
<protein>
    <submittedName>
        <fullName evidence="2">Uncharacterized protein</fullName>
    </submittedName>
</protein>
<dbReference type="RefSeq" id="WP_216505546.1">
    <property type="nucleotide sequence ID" value="NZ_JAHMHJ010000003.1"/>
</dbReference>
<dbReference type="NCBIfam" id="NF045844">
    <property type="entry name" value="BC85_0335_fam"/>
    <property type="match status" value="1"/>
</dbReference>
<keyword evidence="1" id="KW-0472">Membrane</keyword>
<gene>
    <name evidence="2" type="ORF">KQ878_01985</name>
</gene>
<keyword evidence="1" id="KW-0812">Transmembrane</keyword>
<keyword evidence="3" id="KW-1185">Reference proteome</keyword>
<keyword evidence="1" id="KW-1133">Transmembrane helix</keyword>
<feature type="transmembrane region" description="Helical" evidence="1">
    <location>
        <begin position="12"/>
        <end position="33"/>
    </location>
</feature>
<organism evidence="2 3">
    <name type="scientific">Mycoplasma zalophidermidis</name>
    <dbReference type="NCBI Taxonomy" id="398174"/>
    <lineage>
        <taxon>Bacteria</taxon>
        <taxon>Bacillati</taxon>
        <taxon>Mycoplasmatota</taxon>
        <taxon>Mollicutes</taxon>
        <taxon>Mycoplasmataceae</taxon>
        <taxon>Mycoplasma</taxon>
    </lineage>
</organism>
<dbReference type="EMBL" id="JAHMHK010000002">
    <property type="protein sequence ID" value="MBU4693651.1"/>
    <property type="molecule type" value="Genomic_DNA"/>
</dbReference>
<accession>A0ABS6DRV7</accession>
<proteinExistence type="predicted"/>
<reference evidence="2" key="1">
    <citation type="submission" date="2021-06" db="EMBL/GenBank/DDBJ databases">
        <title>Novel Mycoplasma species detected in California sea lions (Zalophus californianus) from the USA.</title>
        <authorList>
            <person name="Volokhov D.V."/>
            <person name="Furtak V.A."/>
            <person name="Zagorodnyaya T.A."/>
        </authorList>
    </citation>
    <scope>NUCLEOTIDE SEQUENCE [LARGE SCALE GENOMIC DNA]</scope>
    <source>
        <strain evidence="2">CSL 4779</strain>
    </source>
</reference>
<comment type="caution">
    <text evidence="2">The sequence shown here is derived from an EMBL/GenBank/DDBJ whole genome shotgun (WGS) entry which is preliminary data.</text>
</comment>
<sequence length="234" mass="27580">MSGKKIMLPDWATWLLFASMIIVAIAGIGTWFWSRWKVKKIQAQQSNEQEKQRKLEILQKRGDDLGTLPYDLKDFFGSRVHDWDLESWINTIFLNDYKNVLIVNKNTEYELAVLMLKTKANIFEIQNNININLWNKAVLNFPHYFNRKCEIKTEAELRSLSLNLVLSNNNSIESFDIFNNYFNMLDKNGMIIIRLDNKKDKSFKSLLKNLKQSLIPFEITTVNSKFIYIVKKNN</sequence>
<dbReference type="Proteomes" id="UP000812267">
    <property type="component" value="Unassembled WGS sequence"/>
</dbReference>